<accession>A0A0B7AU10</accession>
<protein>
    <submittedName>
        <fullName evidence="1">Uncharacterized protein</fullName>
    </submittedName>
</protein>
<evidence type="ECO:0000313" key="1">
    <source>
        <dbReference type="EMBL" id="CEK84524.1"/>
    </source>
</evidence>
<name>A0A0B7AU10_9EUPU</name>
<dbReference type="AlphaFoldDB" id="A0A0B7AU10"/>
<feature type="non-terminal residue" evidence="1">
    <location>
        <position position="1"/>
    </location>
</feature>
<sequence>GALEEEIQSIGGYYIITGTELLSLQQCSRLLDHHQSIKTVLLSVRQLTKIQLL</sequence>
<dbReference type="EMBL" id="HACG01037659">
    <property type="protein sequence ID" value="CEK84524.1"/>
    <property type="molecule type" value="Transcribed_RNA"/>
</dbReference>
<reference evidence="1" key="1">
    <citation type="submission" date="2014-12" db="EMBL/GenBank/DDBJ databases">
        <title>Insight into the proteome of Arion vulgaris.</title>
        <authorList>
            <person name="Aradska J."/>
            <person name="Bulat T."/>
            <person name="Smidak R."/>
            <person name="Sarate P."/>
            <person name="Gangsoo J."/>
            <person name="Sialana F."/>
            <person name="Bilban M."/>
            <person name="Lubec G."/>
        </authorList>
    </citation>
    <scope>NUCLEOTIDE SEQUENCE</scope>
    <source>
        <tissue evidence="1">Skin</tissue>
    </source>
</reference>
<organism evidence="1">
    <name type="scientific">Arion vulgaris</name>
    <dbReference type="NCBI Taxonomy" id="1028688"/>
    <lineage>
        <taxon>Eukaryota</taxon>
        <taxon>Metazoa</taxon>
        <taxon>Spiralia</taxon>
        <taxon>Lophotrochozoa</taxon>
        <taxon>Mollusca</taxon>
        <taxon>Gastropoda</taxon>
        <taxon>Heterobranchia</taxon>
        <taxon>Euthyneura</taxon>
        <taxon>Panpulmonata</taxon>
        <taxon>Eupulmonata</taxon>
        <taxon>Stylommatophora</taxon>
        <taxon>Helicina</taxon>
        <taxon>Arionoidea</taxon>
        <taxon>Arionidae</taxon>
        <taxon>Arion</taxon>
    </lineage>
</organism>
<proteinExistence type="predicted"/>
<gene>
    <name evidence="1" type="primary">ORF143067</name>
</gene>